<proteinExistence type="predicted"/>
<sequence length="326" mass="36517">MTGNAVMNRMAEEYLSDLAAGRDRSRELLSLVEGVKERMEQQGASGSLLTERFIARVPASVKDRLAENCEHYGCSVNAMLNAFMCWYAVKGETLSKDTKEIRGVEKGVVTSFKTSYALKKKFMYLCRANGSDARSTILAFIDEYGRHPEMVESGLPALSFEIVKDCAARVEMPESSRDLLKETCSQAGFAVSNVLTAFMALYVKWYGKDHQEMMKKLDSAKNPSSSDTSQMTFFILERDKEEFGRICKAMGRSQREVLNDLAASFVKKGNADGFSPVAMGREGSAMAAFRMNKELKRDFKKACLDLYLTPTAVLNHLVRRFIAEHK</sequence>
<dbReference type="Proteomes" id="UP000320585">
    <property type="component" value="Chromosome"/>
</dbReference>
<name>A0A8E4DGE9_9FIRM</name>
<keyword evidence="2" id="KW-1185">Reference proteome</keyword>
<organism evidence="1 2">
    <name type="scientific">Dialister hominis</name>
    <dbReference type="NCBI Taxonomy" id="2582419"/>
    <lineage>
        <taxon>Bacteria</taxon>
        <taxon>Bacillati</taxon>
        <taxon>Bacillota</taxon>
        <taxon>Negativicutes</taxon>
        <taxon>Veillonellales</taxon>
        <taxon>Veillonellaceae</taxon>
        <taxon>Dialister</taxon>
    </lineage>
</organism>
<dbReference type="AlphaFoldDB" id="A0A8E4DGE9"/>
<dbReference type="KEGG" id="dho:Dia5BBH33_02320"/>
<gene>
    <name evidence="1" type="ORF">Dia5BBH33_02320</name>
</gene>
<evidence type="ECO:0000313" key="2">
    <source>
        <dbReference type="Proteomes" id="UP000320585"/>
    </source>
</evidence>
<reference evidence="2" key="1">
    <citation type="submission" date="2019-05" db="EMBL/GenBank/DDBJ databases">
        <title>Complete genome sequencing of Dialister sp. strain 5BBH33.</title>
        <authorList>
            <person name="Sakamoto M."/>
            <person name="Murakami T."/>
            <person name="Mori H."/>
        </authorList>
    </citation>
    <scope>NUCLEOTIDE SEQUENCE [LARGE SCALE GENOMIC DNA]</scope>
    <source>
        <strain evidence="2">5BBH33</strain>
    </source>
</reference>
<dbReference type="EMBL" id="AP019697">
    <property type="protein sequence ID" value="BBK24297.1"/>
    <property type="molecule type" value="Genomic_DNA"/>
</dbReference>
<evidence type="ECO:0000313" key="1">
    <source>
        <dbReference type="EMBL" id="BBK24297.1"/>
    </source>
</evidence>
<protein>
    <submittedName>
        <fullName evidence="1">Uncharacterized protein</fullName>
    </submittedName>
</protein>
<accession>A0A8E4DGE9</accession>